<evidence type="ECO:0000259" key="14">
    <source>
        <dbReference type="SMART" id="SM00916"/>
    </source>
</evidence>
<keyword evidence="9" id="KW-0496">Mitochondrion</keyword>
<comment type="function">
    <text evidence="1">Accessory subunit of the mitochondrial membrane respiratory chain NADH dehydrogenase (Complex I), that is believed not to be involved in catalysis. Complex I functions in the transfer of electrons from NADH to the respiratory chain. The immediate electron acceptor for the enzyme is believed to be ubiquinone.</text>
</comment>
<dbReference type="AlphaFoldDB" id="A0A1X7VMH1"/>
<gene>
    <name evidence="15" type="primary">100640951</name>
</gene>
<keyword evidence="8" id="KW-0249">Electron transport</keyword>
<organism evidence="15">
    <name type="scientific">Amphimedon queenslandica</name>
    <name type="common">Sponge</name>
    <dbReference type="NCBI Taxonomy" id="400682"/>
    <lineage>
        <taxon>Eukaryota</taxon>
        <taxon>Metazoa</taxon>
        <taxon>Porifera</taxon>
        <taxon>Demospongiae</taxon>
        <taxon>Heteroscleromorpha</taxon>
        <taxon>Haplosclerida</taxon>
        <taxon>Niphatidae</taxon>
        <taxon>Amphimedon</taxon>
    </lineage>
</organism>
<dbReference type="PIRSF" id="PIRSF005822">
    <property type="entry name" value="NDUA2"/>
    <property type="match status" value="1"/>
</dbReference>
<feature type="disulfide bond" description="Redox-active" evidence="13">
    <location>
        <begin position="20"/>
        <end position="54"/>
    </location>
</feature>
<dbReference type="KEGG" id="aqu:100640951"/>
<evidence type="ECO:0000256" key="10">
    <source>
        <dbReference type="ARBA" id="ARBA00023136"/>
    </source>
</evidence>
<keyword evidence="10" id="KW-0472">Membrane</keyword>
<proteinExistence type="inferred from homology"/>
<evidence type="ECO:0000256" key="5">
    <source>
        <dbReference type="ARBA" id="ARBA00022448"/>
    </source>
</evidence>
<comment type="subcellular location">
    <subcellularLocation>
        <location evidence="2">Mitochondrion inner membrane</location>
        <topology evidence="2">Peripheral membrane protein</topology>
        <orientation evidence="2">Matrix side</orientation>
    </subcellularLocation>
</comment>
<evidence type="ECO:0000256" key="8">
    <source>
        <dbReference type="ARBA" id="ARBA00022982"/>
    </source>
</evidence>
<evidence type="ECO:0000256" key="1">
    <source>
        <dbReference type="ARBA" id="ARBA00003195"/>
    </source>
</evidence>
<keyword evidence="6" id="KW-0679">Respiratory chain</keyword>
<dbReference type="Pfam" id="PF05047">
    <property type="entry name" value="L51_S25_CI-B8"/>
    <property type="match status" value="1"/>
</dbReference>
<evidence type="ECO:0000256" key="6">
    <source>
        <dbReference type="ARBA" id="ARBA00022660"/>
    </source>
</evidence>
<evidence type="ECO:0000313" key="16">
    <source>
        <dbReference type="Proteomes" id="UP000007879"/>
    </source>
</evidence>
<dbReference type="PANTHER" id="PTHR12878:SF0">
    <property type="entry name" value="NADH DEHYDROGENASE [UBIQUINONE] 1 ALPHA SUBCOMPLEX SUBUNIT 2"/>
    <property type="match status" value="1"/>
</dbReference>
<dbReference type="EnsemblMetazoa" id="XM_003383570.3">
    <property type="protein sequence ID" value="XP_003383618.1"/>
    <property type="gene ID" value="LOC100640951"/>
</dbReference>
<dbReference type="InterPro" id="IPR007741">
    <property type="entry name" value="Ribosomal_mL43/mS25/NADH_DH"/>
</dbReference>
<evidence type="ECO:0000256" key="13">
    <source>
        <dbReference type="PIRSR" id="PIRSR005822-1"/>
    </source>
</evidence>
<evidence type="ECO:0000256" key="3">
    <source>
        <dbReference type="ARBA" id="ARBA00008939"/>
    </source>
</evidence>
<feature type="domain" description="Ribosomal protein/NADH dehydrogenase" evidence="14">
    <location>
        <begin position="21"/>
        <end position="94"/>
    </location>
</feature>
<comment type="similarity">
    <text evidence="3">Belongs to the complex I NDUFA2 subunit family.</text>
</comment>
<evidence type="ECO:0000313" key="15">
    <source>
        <dbReference type="EnsemblMetazoa" id="Aqu2.1.41267_001"/>
    </source>
</evidence>
<dbReference type="OrthoDB" id="10250268at2759"/>
<dbReference type="Gene3D" id="3.40.30.10">
    <property type="entry name" value="Glutaredoxin"/>
    <property type="match status" value="1"/>
</dbReference>
<dbReference type="Proteomes" id="UP000007879">
    <property type="component" value="Unassembled WGS sequence"/>
</dbReference>
<dbReference type="STRING" id="400682.A0A1X7VMH1"/>
<dbReference type="InterPro" id="IPR016464">
    <property type="entry name" value="NADH_Ub_cplx-1_asu_su-2"/>
</dbReference>
<dbReference type="SUPFAM" id="SSF52833">
    <property type="entry name" value="Thioredoxin-like"/>
    <property type="match status" value="1"/>
</dbReference>
<evidence type="ECO:0000256" key="2">
    <source>
        <dbReference type="ARBA" id="ARBA00004443"/>
    </source>
</evidence>
<evidence type="ECO:0000256" key="7">
    <source>
        <dbReference type="ARBA" id="ARBA00022792"/>
    </source>
</evidence>
<keyword evidence="16" id="KW-1185">Reference proteome</keyword>
<keyword evidence="5" id="KW-0813">Transport</keyword>
<dbReference type="OMA" id="FIEQQYV"/>
<protein>
    <recommendedName>
        <fullName evidence="4">NADH dehydrogenase [ubiquinone] 1 alpha subcomplex subunit 2</fullName>
    </recommendedName>
    <alternativeName>
        <fullName evidence="11">Complex I-B8</fullName>
    </alternativeName>
    <alternativeName>
        <fullName evidence="12">NADH-ubiquinone oxidoreductase B8 subunit</fullName>
    </alternativeName>
</protein>
<dbReference type="PANTHER" id="PTHR12878">
    <property type="entry name" value="NADH-UBIQUINONE OXIDOREDUCTASE B8 SUBUNIT"/>
    <property type="match status" value="1"/>
</dbReference>
<accession>A0A1X7VMH1</accession>
<reference evidence="15" key="2">
    <citation type="submission" date="2017-05" db="UniProtKB">
        <authorList>
            <consortium name="EnsemblMetazoa"/>
        </authorList>
    </citation>
    <scope>IDENTIFICATION</scope>
</reference>
<dbReference type="SMART" id="SM00916">
    <property type="entry name" value="L51_S25_CI-B8"/>
    <property type="match status" value="1"/>
</dbReference>
<evidence type="ECO:0000256" key="11">
    <source>
        <dbReference type="ARBA" id="ARBA00031441"/>
    </source>
</evidence>
<evidence type="ECO:0000256" key="4">
    <source>
        <dbReference type="ARBA" id="ARBA00016394"/>
    </source>
</evidence>
<dbReference type="EnsemblMetazoa" id="Aqu2.1.41267_001">
    <property type="protein sequence ID" value="Aqu2.1.41267_001"/>
    <property type="gene ID" value="Aqu2.1.41267"/>
</dbReference>
<dbReference type="InterPro" id="IPR036249">
    <property type="entry name" value="Thioredoxin-like_sf"/>
</dbReference>
<dbReference type="InParanoid" id="A0A1X7VMH1"/>
<evidence type="ECO:0000256" key="12">
    <source>
        <dbReference type="ARBA" id="ARBA00032513"/>
    </source>
</evidence>
<dbReference type="GO" id="GO:0005743">
    <property type="term" value="C:mitochondrial inner membrane"/>
    <property type="evidence" value="ECO:0007669"/>
    <property type="project" value="UniProtKB-SubCell"/>
</dbReference>
<evidence type="ECO:0000256" key="9">
    <source>
        <dbReference type="ARBA" id="ARBA00023128"/>
    </source>
</evidence>
<keyword evidence="7" id="KW-0999">Mitochondrion inner membrane</keyword>
<reference evidence="16" key="1">
    <citation type="journal article" date="2010" name="Nature">
        <title>The Amphimedon queenslandica genome and the evolution of animal complexity.</title>
        <authorList>
            <person name="Srivastava M."/>
            <person name="Simakov O."/>
            <person name="Chapman J."/>
            <person name="Fahey B."/>
            <person name="Gauthier M.E."/>
            <person name="Mitros T."/>
            <person name="Richards G.S."/>
            <person name="Conaco C."/>
            <person name="Dacre M."/>
            <person name="Hellsten U."/>
            <person name="Larroux C."/>
            <person name="Putnam N.H."/>
            <person name="Stanke M."/>
            <person name="Adamska M."/>
            <person name="Darling A."/>
            <person name="Degnan S.M."/>
            <person name="Oakley T.H."/>
            <person name="Plachetzki D.C."/>
            <person name="Zhai Y."/>
            <person name="Adamski M."/>
            <person name="Calcino A."/>
            <person name="Cummins S.F."/>
            <person name="Goodstein D.M."/>
            <person name="Harris C."/>
            <person name="Jackson D.J."/>
            <person name="Leys S.P."/>
            <person name="Shu S."/>
            <person name="Woodcroft B.J."/>
            <person name="Vervoort M."/>
            <person name="Kosik K.S."/>
            <person name="Manning G."/>
            <person name="Degnan B.M."/>
            <person name="Rokhsar D.S."/>
        </authorList>
    </citation>
    <scope>NUCLEOTIDE SEQUENCE [LARGE SCALE GENOMIC DNA]</scope>
</reference>
<sequence length="96" mass="10925">MAAWRQALSKNLREVRIHLCQTSESSRGVRDFIETHYVSLKKDNPNFPFLIRECSGVEPKIYGRYNYGQENCISLTNKSSEEVLKSLEGLANSSGQ</sequence>
<dbReference type="eggNOG" id="KOG3446">
    <property type="taxonomic scope" value="Eukaryota"/>
</dbReference>
<name>A0A1X7VMH1_AMPQE</name>
<keyword evidence="13" id="KW-1015">Disulfide bond</keyword>